<keyword evidence="2" id="KW-1185">Reference proteome</keyword>
<proteinExistence type="predicted"/>
<name>A0A803SR43_ANOCA</name>
<organism evidence="1 2">
    <name type="scientific">Anolis carolinensis</name>
    <name type="common">Green anole</name>
    <name type="synonym">American chameleon</name>
    <dbReference type="NCBI Taxonomy" id="28377"/>
    <lineage>
        <taxon>Eukaryota</taxon>
        <taxon>Metazoa</taxon>
        <taxon>Chordata</taxon>
        <taxon>Craniata</taxon>
        <taxon>Vertebrata</taxon>
        <taxon>Euteleostomi</taxon>
        <taxon>Lepidosauria</taxon>
        <taxon>Squamata</taxon>
        <taxon>Bifurcata</taxon>
        <taxon>Unidentata</taxon>
        <taxon>Episquamata</taxon>
        <taxon>Toxicofera</taxon>
        <taxon>Iguania</taxon>
        <taxon>Dactyloidae</taxon>
        <taxon>Anolis</taxon>
    </lineage>
</organism>
<evidence type="ECO:0000313" key="2">
    <source>
        <dbReference type="Proteomes" id="UP000001646"/>
    </source>
</evidence>
<dbReference type="AlphaFoldDB" id="A0A803SR43"/>
<reference evidence="1" key="3">
    <citation type="submission" date="2025-09" db="UniProtKB">
        <authorList>
            <consortium name="Ensembl"/>
        </authorList>
    </citation>
    <scope>IDENTIFICATION</scope>
</reference>
<dbReference type="Ensembl" id="ENSACAT00000040113.1">
    <property type="protein sequence ID" value="ENSACAP00000025433.1"/>
    <property type="gene ID" value="ENSACAG00000045021.1"/>
</dbReference>
<protein>
    <submittedName>
        <fullName evidence="1">Uncharacterized protein</fullName>
    </submittedName>
</protein>
<evidence type="ECO:0000313" key="1">
    <source>
        <dbReference type="Ensembl" id="ENSACAP00000025433.1"/>
    </source>
</evidence>
<dbReference type="Proteomes" id="UP000001646">
    <property type="component" value="Unplaced"/>
</dbReference>
<reference evidence="1" key="1">
    <citation type="submission" date="2009-12" db="EMBL/GenBank/DDBJ databases">
        <title>The Genome Sequence of Anolis carolinensis (Green Anole Lizard).</title>
        <authorList>
            <consortium name="The Genome Sequencing Platform"/>
            <person name="Di Palma F."/>
            <person name="Alfoldi J."/>
            <person name="Heiman D."/>
            <person name="Young S."/>
            <person name="Grabherr M."/>
            <person name="Johnson J."/>
            <person name="Lander E.S."/>
            <person name="Lindblad-Toh K."/>
        </authorList>
    </citation>
    <scope>NUCLEOTIDE SEQUENCE [LARGE SCALE GENOMIC DNA]</scope>
    <source>
        <strain evidence="1">JBL SC #1</strain>
    </source>
</reference>
<dbReference type="InParanoid" id="A0A803SR43"/>
<sequence>MVSSFLLKLSKKQGNQLTFKGYICLFLPKSILGGKKFYQGPCGGRDCSAGCRCFPEKGARVSGNVVFLNMLS</sequence>
<dbReference type="GeneTree" id="ENSGT01010000222796"/>
<reference evidence="1" key="2">
    <citation type="submission" date="2025-08" db="UniProtKB">
        <authorList>
            <consortium name="Ensembl"/>
        </authorList>
    </citation>
    <scope>IDENTIFICATION</scope>
</reference>
<accession>A0A803SR43</accession>